<dbReference type="AlphaFoldDB" id="A0A8H4AIT1"/>
<comment type="caution">
    <text evidence="2">The sequence shown here is derived from an EMBL/GenBank/DDBJ whole genome shotgun (WGS) entry which is preliminary data.</text>
</comment>
<proteinExistence type="predicted"/>
<dbReference type="Proteomes" id="UP000439903">
    <property type="component" value="Unassembled WGS sequence"/>
</dbReference>
<sequence>MEKENQEILLRKDDIFRNETPISYSEVLELKRLKQHIQRSNSLPNKSKPRPKPQRKQSTTSSQKTTQYPYPPNKVAIQKNVHSIPKTTQQKTCLPAVTEATNPNRYSNSIIPAYSPLTAPGAKLQNEYQFLTVQMAMQQNSPSLTFVGAPSNLPFDMIYPYSTLNVLCDSINNMQLYDELMSFISHPNDLVEDNGTPQTTNLPWFYKPGLNNNDERASI</sequence>
<evidence type="ECO:0000313" key="3">
    <source>
        <dbReference type="Proteomes" id="UP000439903"/>
    </source>
</evidence>
<evidence type="ECO:0000313" key="2">
    <source>
        <dbReference type="EMBL" id="KAF0501085.1"/>
    </source>
</evidence>
<protein>
    <submittedName>
        <fullName evidence="2">Uncharacterized protein</fullName>
    </submittedName>
</protein>
<keyword evidence="3" id="KW-1185">Reference proteome</keyword>
<reference evidence="2 3" key="1">
    <citation type="journal article" date="2019" name="Environ. Microbiol.">
        <title>At the nexus of three kingdoms: the genome of the mycorrhizal fungus Gigaspora margarita provides insights into plant, endobacterial and fungal interactions.</title>
        <authorList>
            <person name="Venice F."/>
            <person name="Ghignone S."/>
            <person name="Salvioli di Fossalunga A."/>
            <person name="Amselem J."/>
            <person name="Novero M."/>
            <person name="Xianan X."/>
            <person name="Sedzielewska Toro K."/>
            <person name="Morin E."/>
            <person name="Lipzen A."/>
            <person name="Grigoriev I.V."/>
            <person name="Henrissat B."/>
            <person name="Martin F.M."/>
            <person name="Bonfante P."/>
        </authorList>
    </citation>
    <scope>NUCLEOTIDE SEQUENCE [LARGE SCALE GENOMIC DNA]</scope>
    <source>
        <strain evidence="2 3">BEG34</strain>
    </source>
</reference>
<feature type="compositionally biased region" description="Low complexity" evidence="1">
    <location>
        <begin position="56"/>
        <end position="67"/>
    </location>
</feature>
<gene>
    <name evidence="2" type="ORF">F8M41_020158</name>
</gene>
<accession>A0A8H4AIT1</accession>
<dbReference type="EMBL" id="WTPW01000546">
    <property type="protein sequence ID" value="KAF0501085.1"/>
    <property type="molecule type" value="Genomic_DNA"/>
</dbReference>
<evidence type="ECO:0000256" key="1">
    <source>
        <dbReference type="SAM" id="MobiDB-lite"/>
    </source>
</evidence>
<organism evidence="2 3">
    <name type="scientific">Gigaspora margarita</name>
    <dbReference type="NCBI Taxonomy" id="4874"/>
    <lineage>
        <taxon>Eukaryota</taxon>
        <taxon>Fungi</taxon>
        <taxon>Fungi incertae sedis</taxon>
        <taxon>Mucoromycota</taxon>
        <taxon>Glomeromycotina</taxon>
        <taxon>Glomeromycetes</taxon>
        <taxon>Diversisporales</taxon>
        <taxon>Gigasporaceae</taxon>
        <taxon>Gigaspora</taxon>
    </lineage>
</organism>
<feature type="region of interest" description="Disordered" evidence="1">
    <location>
        <begin position="35"/>
        <end position="72"/>
    </location>
</feature>
<dbReference type="OrthoDB" id="10591552at2759"/>
<name>A0A8H4AIT1_GIGMA</name>